<dbReference type="GO" id="GO:0016192">
    <property type="term" value="P:vesicle-mediated transport"/>
    <property type="evidence" value="ECO:0007669"/>
    <property type="project" value="UniProtKB-KW"/>
</dbReference>
<comment type="similarity">
    <text evidence="5">Belongs to the flavin monoamine oxidase family.</text>
</comment>
<evidence type="ECO:0000256" key="10">
    <source>
        <dbReference type="ARBA" id="ARBA00022892"/>
    </source>
</evidence>
<feature type="compositionally biased region" description="Polar residues" evidence="13">
    <location>
        <begin position="24"/>
        <end position="34"/>
    </location>
</feature>
<keyword evidence="9" id="KW-0274">FAD</keyword>
<dbReference type="SUPFAM" id="SSF54373">
    <property type="entry name" value="FAD-linked reductases, C-terminal domain"/>
    <property type="match status" value="1"/>
</dbReference>
<dbReference type="InterPro" id="IPR002937">
    <property type="entry name" value="Amino_oxidase"/>
</dbReference>
<dbReference type="GO" id="GO:0005783">
    <property type="term" value="C:endoplasmic reticulum"/>
    <property type="evidence" value="ECO:0007669"/>
    <property type="project" value="UniProtKB-SubCell"/>
</dbReference>
<dbReference type="SMART" id="SM01399">
    <property type="entry name" value="Sybindin"/>
    <property type="match status" value="1"/>
</dbReference>
<dbReference type="Gene3D" id="3.90.660.10">
    <property type="match status" value="1"/>
</dbReference>
<dbReference type="InterPro" id="IPR036188">
    <property type="entry name" value="FAD/NAD-bd_sf"/>
</dbReference>
<accession>A0A8R1Y8A9</accession>
<dbReference type="PROSITE" id="PS50934">
    <property type="entry name" value="SWIRM"/>
    <property type="match status" value="1"/>
</dbReference>
<feature type="compositionally biased region" description="Basic and acidic residues" evidence="13">
    <location>
        <begin position="38"/>
        <end position="47"/>
    </location>
</feature>
<evidence type="ECO:0000256" key="3">
    <source>
        <dbReference type="ARBA" id="ARBA00004240"/>
    </source>
</evidence>
<name>A0A2A6CZK9_PRIPA</name>
<dbReference type="GO" id="GO:0005634">
    <property type="term" value="C:nucleus"/>
    <property type="evidence" value="ECO:0007669"/>
    <property type="project" value="UniProtKB-SubCell"/>
</dbReference>
<keyword evidence="10" id="KW-0931">ER-Golgi transport</keyword>
<dbReference type="Pfam" id="PF01593">
    <property type="entry name" value="Amino_oxidase"/>
    <property type="match status" value="1"/>
</dbReference>
<evidence type="ECO:0000256" key="12">
    <source>
        <dbReference type="ARBA" id="ARBA00023034"/>
    </source>
</evidence>
<keyword evidence="15" id="KW-1185">Reference proteome</keyword>
<keyword evidence="8" id="KW-0256">Endoplasmic reticulum</keyword>
<dbReference type="InterPro" id="IPR036388">
    <property type="entry name" value="WH-like_DNA-bd_sf"/>
</dbReference>
<organism evidence="14 15">
    <name type="scientific">Pristionchus pacificus</name>
    <name type="common">Parasitic nematode worm</name>
    <dbReference type="NCBI Taxonomy" id="54126"/>
    <lineage>
        <taxon>Eukaryota</taxon>
        <taxon>Metazoa</taxon>
        <taxon>Ecdysozoa</taxon>
        <taxon>Nematoda</taxon>
        <taxon>Chromadorea</taxon>
        <taxon>Rhabditida</taxon>
        <taxon>Rhabditina</taxon>
        <taxon>Diplogasteromorpha</taxon>
        <taxon>Diplogasteroidea</taxon>
        <taxon>Neodiplogasteridae</taxon>
        <taxon>Pristionchus</taxon>
    </lineage>
</organism>
<evidence type="ECO:0000313" key="14">
    <source>
        <dbReference type="EnsemblMetazoa" id="PPA10464.1"/>
    </source>
</evidence>
<reference evidence="14" key="2">
    <citation type="submission" date="2022-06" db="UniProtKB">
        <authorList>
            <consortium name="EnsemblMetazoa"/>
        </authorList>
    </citation>
    <scope>IDENTIFICATION</scope>
    <source>
        <strain evidence="14">PS312</strain>
    </source>
</reference>
<evidence type="ECO:0000256" key="11">
    <source>
        <dbReference type="ARBA" id="ARBA00023002"/>
    </source>
</evidence>
<dbReference type="GO" id="GO:0030008">
    <property type="term" value="C:TRAPP complex"/>
    <property type="evidence" value="ECO:0007669"/>
    <property type="project" value="InterPro"/>
</dbReference>
<dbReference type="Pfam" id="PF04433">
    <property type="entry name" value="SWIRM"/>
    <property type="match status" value="1"/>
</dbReference>
<evidence type="ECO:0000256" key="7">
    <source>
        <dbReference type="ARBA" id="ARBA00022630"/>
    </source>
</evidence>
<dbReference type="FunFam" id="3.30.450.70:FF:000017">
    <property type="entry name" value="Sybindin-like family protein"/>
    <property type="match status" value="1"/>
</dbReference>
<reference evidence="15" key="1">
    <citation type="journal article" date="2008" name="Nat. Genet.">
        <title>The Pristionchus pacificus genome provides a unique perspective on nematode lifestyle and parasitism.</title>
        <authorList>
            <person name="Dieterich C."/>
            <person name="Clifton S.W."/>
            <person name="Schuster L.N."/>
            <person name="Chinwalla A."/>
            <person name="Delehaunty K."/>
            <person name="Dinkelacker I."/>
            <person name="Fulton L."/>
            <person name="Fulton R."/>
            <person name="Godfrey J."/>
            <person name="Minx P."/>
            <person name="Mitreva M."/>
            <person name="Roeseler W."/>
            <person name="Tian H."/>
            <person name="Witte H."/>
            <person name="Yang S.P."/>
            <person name="Wilson R.K."/>
            <person name="Sommer R.J."/>
        </authorList>
    </citation>
    <scope>NUCLEOTIDE SEQUENCE [LARGE SCALE GENOMIC DNA]</scope>
    <source>
        <strain evidence="15">PS312</strain>
    </source>
</reference>
<feature type="region of interest" description="Disordered" evidence="13">
    <location>
        <begin position="1"/>
        <end position="109"/>
    </location>
</feature>
<dbReference type="SUPFAM" id="SSF46689">
    <property type="entry name" value="Homeodomain-like"/>
    <property type="match status" value="1"/>
</dbReference>
<dbReference type="InterPro" id="IPR011012">
    <property type="entry name" value="Longin-like_dom_sf"/>
</dbReference>
<dbReference type="FunFam" id="3.90.660.10:FF:000087">
    <property type="match status" value="1"/>
</dbReference>
<dbReference type="Pfam" id="PF04099">
    <property type="entry name" value="Sybindin"/>
    <property type="match status" value="1"/>
</dbReference>
<dbReference type="PANTHER" id="PTHR10742:SF410">
    <property type="entry name" value="LYSINE-SPECIFIC HISTONE DEMETHYLASE 2"/>
    <property type="match status" value="1"/>
</dbReference>
<keyword evidence="11" id="KW-0560">Oxidoreductase</keyword>
<dbReference type="CDD" id="cd14856">
    <property type="entry name" value="TRAPPC4_synbindin"/>
    <property type="match status" value="1"/>
</dbReference>
<dbReference type="Gene3D" id="3.30.450.70">
    <property type="match status" value="1"/>
</dbReference>
<feature type="compositionally biased region" description="Basic and acidic residues" evidence="13">
    <location>
        <begin position="83"/>
        <end position="104"/>
    </location>
</feature>
<dbReference type="InterPro" id="IPR050281">
    <property type="entry name" value="Flavin_monoamine_oxidase"/>
</dbReference>
<evidence type="ECO:0000256" key="4">
    <source>
        <dbReference type="ARBA" id="ARBA00004555"/>
    </source>
</evidence>
<keyword evidence="6" id="KW-0813">Transport</keyword>
<dbReference type="SUPFAM" id="SSF51905">
    <property type="entry name" value="FAD/NAD(P)-binding domain"/>
    <property type="match status" value="1"/>
</dbReference>
<comment type="cofactor">
    <cofactor evidence="1">
        <name>FAD</name>
        <dbReference type="ChEBI" id="CHEBI:57692"/>
    </cofactor>
</comment>
<evidence type="ECO:0000256" key="6">
    <source>
        <dbReference type="ARBA" id="ARBA00022448"/>
    </source>
</evidence>
<protein>
    <submittedName>
        <fullName evidence="14">Amx-1</fullName>
    </submittedName>
</protein>
<evidence type="ECO:0000256" key="2">
    <source>
        <dbReference type="ARBA" id="ARBA00004123"/>
    </source>
</evidence>
<dbReference type="GO" id="GO:0140682">
    <property type="term" value="F:FAD-dependent H3K4me/H3K4me3 demethylase activity"/>
    <property type="evidence" value="ECO:0007669"/>
    <property type="project" value="UniProtKB-ARBA"/>
</dbReference>
<dbReference type="SUPFAM" id="SSF64356">
    <property type="entry name" value="SNARE-like"/>
    <property type="match status" value="1"/>
</dbReference>
<dbReference type="GO" id="GO:0005794">
    <property type="term" value="C:Golgi apparatus"/>
    <property type="evidence" value="ECO:0007669"/>
    <property type="project" value="UniProtKB-SubCell"/>
</dbReference>
<keyword evidence="7" id="KW-0285">Flavoprotein</keyword>
<dbReference type="PANTHER" id="PTHR10742">
    <property type="entry name" value="FLAVIN MONOAMINE OXIDASE"/>
    <property type="match status" value="1"/>
</dbReference>
<comment type="subcellular location">
    <subcellularLocation>
        <location evidence="3">Endoplasmic reticulum</location>
    </subcellularLocation>
    <subcellularLocation>
        <location evidence="4">Golgi apparatus</location>
    </subcellularLocation>
    <subcellularLocation>
        <location evidence="2">Nucleus</location>
    </subcellularLocation>
</comment>
<proteinExistence type="inferred from homology"/>
<feature type="compositionally biased region" description="Acidic residues" evidence="13">
    <location>
        <begin position="48"/>
        <end position="64"/>
    </location>
</feature>
<dbReference type="Proteomes" id="UP000005239">
    <property type="component" value="Unassembled WGS sequence"/>
</dbReference>
<evidence type="ECO:0000256" key="5">
    <source>
        <dbReference type="ARBA" id="ARBA00005995"/>
    </source>
</evidence>
<dbReference type="InterPro" id="IPR007233">
    <property type="entry name" value="TRAPPC"/>
</dbReference>
<dbReference type="Gene3D" id="3.50.50.60">
    <property type="entry name" value="FAD/NAD(P)-binding domain"/>
    <property type="match status" value="1"/>
</dbReference>
<evidence type="ECO:0000313" key="15">
    <source>
        <dbReference type="Proteomes" id="UP000005239"/>
    </source>
</evidence>
<evidence type="ECO:0000256" key="8">
    <source>
        <dbReference type="ARBA" id="ARBA00022824"/>
    </source>
</evidence>
<accession>A0A2A6CZK9</accession>
<keyword evidence="12" id="KW-0333">Golgi apparatus</keyword>
<evidence type="ECO:0000256" key="9">
    <source>
        <dbReference type="ARBA" id="ARBA00022827"/>
    </source>
</evidence>
<dbReference type="Gene3D" id="1.10.10.10">
    <property type="entry name" value="Winged helix-like DNA-binding domain superfamily/Winged helix DNA-binding domain"/>
    <property type="match status" value="1"/>
</dbReference>
<dbReference type="EnsemblMetazoa" id="PPA10464.1">
    <property type="protein sequence ID" value="PPA10464.1"/>
    <property type="gene ID" value="WBGene00100018"/>
</dbReference>
<evidence type="ECO:0000256" key="13">
    <source>
        <dbReference type="SAM" id="MobiDB-lite"/>
    </source>
</evidence>
<gene>
    <name evidence="14" type="primary">WBGene00100018</name>
</gene>
<dbReference type="InterPro" id="IPR009057">
    <property type="entry name" value="Homeodomain-like_sf"/>
</dbReference>
<sequence>MNLRNKGPLKRGRLEEMETDSAVIEQQSAESTTGIKRAKTEDDKSNDADEVDLFPDVDDEEEESSPSRSPSPRVRSQRQCAEVAKKKIKTELRPGETRKEEAVKKLQSGESPQKEDRECSCERSDCPVTKNCSLGIAENCIGSRPDVGRLFIHLSKGEHVCKTCYEQIWTNGRPKFEHFMDWKGGWMNESRCAPSLKGYIQDQLLPFWLQCTGCGKFRTLPMDAPTPTFESIESFNCGKCEEPESTQVADASERMWITTVASAPLLHNSPALHYLAGDSYYYDELGMSPMNSEVDGKTKEKKESSSRVFLSPFNLPSESSIAFSVRPDCMEHDEHEAFPEFIGEPVPYLALRNLVFALWTKNPFKYLAPRECASHLVCRGLGRIWMLNEMKRVFDFLNVKGIINYGILELPEKPVTQIGESSPEVIIIGGGISGLAAARQLRGFGVEVKVLEAKTRIGGRMQDDWSLGVAVGCGAQLVTGILNNPIALMCEQVGVGYRSLTEGCPLLDATTGTRVDAKVDRVVDEQFNAILDAHGHWRSSVKDPEDGSLYEHLTTIHEKLLKIGAVKWTEAEERVFQWNIGNTEFSCGVKLDQVSALYWDQNESLVQFAGAHALLIEGSSEIIKKLGEGTDIRMNCPVERVEWEEGKKCAVVCKGGKKYSADRIIIAVPLAVLQKGTIEFSPPLPKSKTSAIKGLGAGLIEKIAVRFPRRFWANLEKEDGSLDYFGHVPSEEKRRGLFNMFYDFSSRGNSKNEHFVLMSYVCGDSVEIVNELSDVEVVKMFCDTLQDMFGDEKIPEPTGHVVTHWGRDPYIGMSYSYVRVGATGDNYDGIADTVAGKLHFAGECTNRFFPQTMTGAYLTGDMSIHQVLIINRAGSLIYDYEIKGEQREVERTFEYPLSVVLEEIDQKATVVFGEKDAIRLRYHVSAVNSCPVSGTRFTQEGQQENVLEFIENERNFPMNITFSPPWMSTNEKIILSSMFNSFFAIAVQLSPVAKSSGIEVLETSQFRLCCLQSRTGVKFVLVMSAGSTAPVDSILMKLYELYSDYALKNPFYTIDMPIRCHKFDEGLKALLERTDKSSGMMASEGDLANKESMVNPVLKMLACQSTMPDGKTANLSVHYTDYMLTISRNGKYVFVVKRGFTASEIVNESRTSLISRASHSTLLSSPSQTSLCLFNDTTKEWTRAGVTLTGMAPACLHSSTHCSYTSYVARSIFVFTRTVICRLSIGDEEEIMKHEIRFKNRFIQAVETSADDWDDLQQEYYQADGPVLFALRAGTSELFLLDARPGGTSVEKRLTTLPSGMQLMFAYDQRLYLLDPTIRCDKAGLSRLMLYNARRDELRAYPCEKDLSYGYPKMPRVEGRERWFYIEDSTFAYFLCRDCHLWRLSLDNHEWLRLHPRVDSIIRPDSARILSVSKNGMAIIAADDRFISLSVSPRTPLAQIRHRSLSIRWSEHANTEEDSGVRVLCRLTRLRTVYPSWTMILDGSPIDRSRVFCIGGALCYWERGFSLGVLRRPRFTLCYRREVDRDWTRTGIVLYGSTPRIVQVDFYNSFVFYDRFLFRRIVWRSIARLRWLDDVQKIRLMGRWYVRGRHGHGQIVWDSDSRFSNSTAGKLVTMQPTSAKLRIVDPKKRREHRILLLRERWLLRFAHKKSLYFVNETVLRSIEGITSLVALDTKAKERRAIACSPDAIHGFPVVGASLDEWTADRSRNVMYTVDRESHIWRLDLFTFAWLRVDPQLPGTDPTMLVQFTRILSISRSGELVVIVNDYIVRAGVDALQFSSCPGISAPISIMSDNIPRLSGIPSRLLEDNSGLKVTPRRGLAEVRSTPGQVQSDKKTTRTFGAGTLTPTCLQGTFPARKKSCVSHLTIYEDPAATVESDEEIDTCARDPTKDEESVMEMILDGIQSKMVIELEEEFVYEPLRAVYDDDAKTIMFGSDDDNLSIYSISSAYDEDDLDEYEVDDVNGVSKYFHRPYGLATNFDEIYDSLEVTAHDSDTEIESDVRSSGIPV</sequence>
<dbReference type="InterPro" id="IPR007526">
    <property type="entry name" value="SWIRM"/>
</dbReference>
<dbReference type="GO" id="GO:0016491">
    <property type="term" value="F:oxidoreductase activity"/>
    <property type="evidence" value="ECO:0000318"/>
    <property type="project" value="GO_Central"/>
</dbReference>
<evidence type="ECO:0000256" key="1">
    <source>
        <dbReference type="ARBA" id="ARBA00001974"/>
    </source>
</evidence>